<sequence>MLSLLALMIPVFLAVGLELEKGVKKITAEEELRSEAGAFTADVREDIQRGRNFRLSPEGWLLFDLPSGETVRYKQHRRRVIRSVRPPGHTAFRGTTVLVHHVYFISFEPRRDGVGIELGMQNWHGDYDRKFFVGGRLTE</sequence>
<dbReference type="EMBL" id="QBKR01000001">
    <property type="protein sequence ID" value="PTX65026.1"/>
    <property type="molecule type" value="Genomic_DNA"/>
</dbReference>
<dbReference type="AlphaFoldDB" id="A0A2T6C9R7"/>
<dbReference type="Proteomes" id="UP000244240">
    <property type="component" value="Unassembled WGS sequence"/>
</dbReference>
<evidence type="ECO:0000313" key="1">
    <source>
        <dbReference type="EMBL" id="PTX65026.1"/>
    </source>
</evidence>
<accession>A0A2T6C9R7</accession>
<gene>
    <name evidence="1" type="ORF">C8P63_101250</name>
</gene>
<protein>
    <recommendedName>
        <fullName evidence="3">Competence protein ComGF</fullName>
    </recommendedName>
</protein>
<reference evidence="1 2" key="1">
    <citation type="submission" date="2018-04" db="EMBL/GenBank/DDBJ databases">
        <title>Genomic Encyclopedia of Archaeal and Bacterial Type Strains, Phase II (KMG-II): from individual species to whole genera.</title>
        <authorList>
            <person name="Goeker M."/>
        </authorList>
    </citation>
    <scope>NUCLEOTIDE SEQUENCE [LARGE SCALE GENOMIC DNA]</scope>
    <source>
        <strain evidence="1 2">DSM 45787</strain>
    </source>
</reference>
<proteinExistence type="predicted"/>
<evidence type="ECO:0008006" key="3">
    <source>
        <dbReference type="Google" id="ProtNLM"/>
    </source>
</evidence>
<name>A0A2T6C9R7_9BACL</name>
<comment type="caution">
    <text evidence="1">The sequence shown here is derived from an EMBL/GenBank/DDBJ whole genome shotgun (WGS) entry which is preliminary data.</text>
</comment>
<evidence type="ECO:0000313" key="2">
    <source>
        <dbReference type="Proteomes" id="UP000244240"/>
    </source>
</evidence>
<keyword evidence="2" id="KW-1185">Reference proteome</keyword>
<organism evidence="1 2">
    <name type="scientific">Melghirimyces profundicolus</name>
    <dbReference type="NCBI Taxonomy" id="1242148"/>
    <lineage>
        <taxon>Bacteria</taxon>
        <taxon>Bacillati</taxon>
        <taxon>Bacillota</taxon>
        <taxon>Bacilli</taxon>
        <taxon>Bacillales</taxon>
        <taxon>Thermoactinomycetaceae</taxon>
        <taxon>Melghirimyces</taxon>
    </lineage>
</organism>